<keyword evidence="7 13" id="KW-0067">ATP-binding</keyword>
<dbReference type="Pfam" id="PF00458">
    <property type="entry name" value="WHEP-TRS"/>
    <property type="match status" value="1"/>
</dbReference>
<dbReference type="InterPro" id="IPR011035">
    <property type="entry name" value="Ribosomal_bL25/Gln-tRNA_synth"/>
</dbReference>
<evidence type="ECO:0000256" key="11">
    <source>
        <dbReference type="ARBA" id="ARBA00030865"/>
    </source>
</evidence>
<evidence type="ECO:0000256" key="4">
    <source>
        <dbReference type="ARBA" id="ARBA00022490"/>
    </source>
</evidence>
<accession>A0AAD5LPG7</accession>
<dbReference type="Pfam" id="PF03950">
    <property type="entry name" value="tRNA-synt_1c_C"/>
    <property type="match status" value="1"/>
</dbReference>
<dbReference type="FunFam" id="2.40.240.10:FF:000004">
    <property type="entry name" value="Glutamyl-tRNA synthetase, cytoplasmic"/>
    <property type="match status" value="1"/>
</dbReference>
<dbReference type="InterPro" id="IPR001412">
    <property type="entry name" value="aa-tRNA-synth_I_CS"/>
</dbReference>
<feature type="compositionally biased region" description="Basic and acidic residues" evidence="14">
    <location>
        <begin position="128"/>
        <end position="141"/>
    </location>
</feature>
<evidence type="ECO:0000256" key="10">
    <source>
        <dbReference type="ARBA" id="ARBA00023146"/>
    </source>
</evidence>
<dbReference type="PANTHER" id="PTHR43097:SF5">
    <property type="entry name" value="GLUTAMATE--TRNA LIGASE"/>
    <property type="match status" value="1"/>
</dbReference>
<dbReference type="Pfam" id="PF00749">
    <property type="entry name" value="tRNA-synt_1c"/>
    <property type="match status" value="1"/>
</dbReference>
<evidence type="ECO:0000259" key="15">
    <source>
        <dbReference type="PROSITE" id="PS50405"/>
    </source>
</evidence>
<dbReference type="Gene3D" id="2.40.240.10">
    <property type="entry name" value="Ribosomal Protein L25, Chain P"/>
    <property type="match status" value="2"/>
</dbReference>
<dbReference type="HAMAP" id="MF_02076">
    <property type="entry name" value="Glu_tRNA_synth_type2"/>
    <property type="match status" value="1"/>
</dbReference>
<keyword evidence="6 13" id="KW-0547">Nucleotide-binding</keyword>
<dbReference type="InterPro" id="IPR049437">
    <property type="entry name" value="tRNA-synt_1c_C2"/>
</dbReference>
<feature type="compositionally biased region" description="Basic and acidic residues" evidence="14">
    <location>
        <begin position="84"/>
        <end position="108"/>
    </location>
</feature>
<dbReference type="GO" id="GO:0005829">
    <property type="term" value="C:cytosol"/>
    <property type="evidence" value="ECO:0007669"/>
    <property type="project" value="TreeGrafter"/>
</dbReference>
<dbReference type="EMBL" id="JAKCXM010000039">
    <property type="protein sequence ID" value="KAJ0405850.1"/>
    <property type="molecule type" value="Genomic_DNA"/>
</dbReference>
<evidence type="ECO:0000259" key="16">
    <source>
        <dbReference type="PROSITE" id="PS51185"/>
    </source>
</evidence>
<feature type="domain" description="WHEP-TRS" evidence="16">
    <location>
        <begin position="3"/>
        <end position="83"/>
    </location>
</feature>
<dbReference type="Gene3D" id="1.20.1050.130">
    <property type="match status" value="1"/>
</dbReference>
<dbReference type="AlphaFoldDB" id="A0AAD5LPG7"/>
<keyword evidence="18" id="KW-1185">Reference proteome</keyword>
<dbReference type="GO" id="GO:0003723">
    <property type="term" value="F:RNA binding"/>
    <property type="evidence" value="ECO:0007669"/>
    <property type="project" value="UniProtKB-KW"/>
</dbReference>
<dbReference type="Pfam" id="PF21972">
    <property type="entry name" value="Arc1p_N_like"/>
    <property type="match status" value="1"/>
</dbReference>
<dbReference type="EC" id="6.1.1.17" evidence="3"/>
<dbReference type="Gene3D" id="1.10.287.10">
    <property type="entry name" value="S15/NS1, RNA-binding"/>
    <property type="match status" value="2"/>
</dbReference>
<dbReference type="InterPro" id="IPR000924">
    <property type="entry name" value="Glu/Gln-tRNA-synth"/>
</dbReference>
<evidence type="ECO:0000256" key="8">
    <source>
        <dbReference type="ARBA" id="ARBA00022884"/>
    </source>
</evidence>
<dbReference type="PROSITE" id="PS51185">
    <property type="entry name" value="WHEP_TRS_2"/>
    <property type="match status" value="1"/>
</dbReference>
<reference evidence="17" key="1">
    <citation type="submission" date="2021-12" db="EMBL/GenBank/DDBJ databases">
        <title>Prjna785345.</title>
        <authorList>
            <person name="Rujirawat T."/>
            <person name="Krajaejun T."/>
        </authorList>
    </citation>
    <scope>NUCLEOTIDE SEQUENCE</scope>
    <source>
        <strain evidence="17">Pi057C3</strain>
    </source>
</reference>
<dbReference type="InterPro" id="IPR053836">
    <property type="entry name" value="Arc1-like_N"/>
</dbReference>
<dbReference type="SUPFAM" id="SSF52374">
    <property type="entry name" value="Nucleotidylyl transferase"/>
    <property type="match status" value="1"/>
</dbReference>
<dbReference type="InterPro" id="IPR020059">
    <property type="entry name" value="Glu/Gln-tRNA-synth_Ib_codon-bd"/>
</dbReference>
<comment type="caution">
    <text evidence="17">The sequence shown here is derived from an EMBL/GenBank/DDBJ whole genome shotgun (WGS) entry which is preliminary data.</text>
</comment>
<sequence length="931" mass="101523">MATEAELTAQIAAKGDEIRALKASKDEAQKDALAAAIAALLALKAHKDEAQKDALAAAIAALLALKAQFKELTGRDYGPPPKQPKADKPKQPEEPKDPSKKSKKELNKERKKAAKQAIKAGDAPPAEAPKKPAKAAEADKPASGKKAAALAAAAAPAAASAAAAPAAVGPQGRVLAVPSAEQDGTVVFSSASPALPLAAFVVAALTKQTQAFANHVQEKTIEPTLVLSSGDVVSGDFAVARHLCRHKPALGLALYGGIDGAQLVLTSQIDSWLDMALTRFPRDATRASASVAKGLAFLDVVLRTRTFLVGHALSLADIAVWSRLHALKLKASELAAAYAHVARWLGHLEALDVFAQAEATLKALKPVVATPPAGAAAGKKRAPAAANAANATTSQKGKNIGSCPPLKGAVQGQVVTRFPPEPSGYLHIGHLKACLLNDFYARHYGGQLIVRFDDTNPSKEKDEFEQSILADLARLDIVPDRVTYTSDSFPKIIELARQLLREGNAYMDNTPQEQMREERMNGVASRCRAQSPEQNLALFEQMLRNDPAAAGFCMRGKIDMQAKNKALRDPVFFRANATPHHRTGTRYCAYPTYDLACPIVDSLEGVTHALRTTEYNDRDEQYQWVLQALRLRKVEIHAFARMNFVHSVLSKRKLQWFVDHGHVAGWNDPRFPTVQGVLRRGVQVAALREFIVSQGASRRITDMEWDKFWTLNKRVLDPSAARYFAVDKARAVPLVLRNVAADAVVGLPIARHPKDASKGHKVMRFARRLLVERDDAELFVEGEEVTLMRLGNVVVRKVERDASGAVTAVEADNHPQGDFKKTKLKVTWLADLPDLVDCVLVEFDHLIAKPKLEENDNFQDHLTPVTRAEMRALGDHEMRNLQQDDVVQLERRGFFRVDRPYISKDKPLVLFMVPDGKAKAMSTLSTNLAHR</sequence>
<comment type="catalytic activity">
    <reaction evidence="12">
        <text>tRNA(Glu) + L-glutamate + ATP = L-glutamyl-tRNA(Glu) + AMP + diphosphate</text>
        <dbReference type="Rhea" id="RHEA:23540"/>
        <dbReference type="Rhea" id="RHEA-COMP:9663"/>
        <dbReference type="Rhea" id="RHEA-COMP:9680"/>
        <dbReference type="ChEBI" id="CHEBI:29985"/>
        <dbReference type="ChEBI" id="CHEBI:30616"/>
        <dbReference type="ChEBI" id="CHEBI:33019"/>
        <dbReference type="ChEBI" id="CHEBI:78442"/>
        <dbReference type="ChEBI" id="CHEBI:78520"/>
        <dbReference type="ChEBI" id="CHEBI:456215"/>
        <dbReference type="EC" id="6.1.1.17"/>
    </reaction>
</comment>
<dbReference type="GO" id="GO:0004818">
    <property type="term" value="F:glutamate-tRNA ligase activity"/>
    <property type="evidence" value="ECO:0007669"/>
    <property type="project" value="UniProtKB-EC"/>
</dbReference>
<dbReference type="InterPro" id="IPR010987">
    <property type="entry name" value="Glutathione-S-Trfase_C-like"/>
</dbReference>
<dbReference type="CDD" id="cd10289">
    <property type="entry name" value="GST_C_AaRS_like"/>
    <property type="match status" value="1"/>
</dbReference>
<evidence type="ECO:0000256" key="3">
    <source>
        <dbReference type="ARBA" id="ARBA00012835"/>
    </source>
</evidence>
<dbReference type="SUPFAM" id="SSF47616">
    <property type="entry name" value="GST C-terminal domain-like"/>
    <property type="match status" value="1"/>
</dbReference>
<name>A0AAD5LPG7_PYTIN</name>
<dbReference type="InterPro" id="IPR050132">
    <property type="entry name" value="Gln/Glu-tRNA_Ligase"/>
</dbReference>
<dbReference type="InterPro" id="IPR020058">
    <property type="entry name" value="Glu/Gln-tRNA-synth_Ib_cat-dom"/>
</dbReference>
<evidence type="ECO:0000256" key="6">
    <source>
        <dbReference type="ARBA" id="ARBA00022741"/>
    </source>
</evidence>
<evidence type="ECO:0000256" key="13">
    <source>
        <dbReference type="RuleBase" id="RU363037"/>
    </source>
</evidence>
<keyword evidence="9 13" id="KW-0648">Protein biosynthesis</keyword>
<dbReference type="InterPro" id="IPR000738">
    <property type="entry name" value="WHEP-TRS_dom"/>
</dbReference>
<dbReference type="GO" id="GO:0006424">
    <property type="term" value="P:glutamyl-tRNA aminoacylation"/>
    <property type="evidence" value="ECO:0007669"/>
    <property type="project" value="InterPro"/>
</dbReference>
<keyword evidence="8" id="KW-0694">RNA-binding</keyword>
<gene>
    <name evidence="17" type="ORF">P43SY_001582</name>
</gene>
<dbReference type="GO" id="GO:0017102">
    <property type="term" value="C:methionyl glutamyl tRNA synthetase complex"/>
    <property type="evidence" value="ECO:0007669"/>
    <property type="project" value="TreeGrafter"/>
</dbReference>
<evidence type="ECO:0000256" key="7">
    <source>
        <dbReference type="ARBA" id="ARBA00022840"/>
    </source>
</evidence>
<dbReference type="GO" id="GO:0005524">
    <property type="term" value="F:ATP binding"/>
    <property type="evidence" value="ECO:0007669"/>
    <property type="project" value="UniProtKB-KW"/>
</dbReference>
<dbReference type="NCBIfam" id="TIGR00463">
    <property type="entry name" value="gltX_arch"/>
    <property type="match status" value="1"/>
</dbReference>
<evidence type="ECO:0000256" key="5">
    <source>
        <dbReference type="ARBA" id="ARBA00022598"/>
    </source>
</evidence>
<dbReference type="PROSITE" id="PS50405">
    <property type="entry name" value="GST_CTER"/>
    <property type="match status" value="1"/>
</dbReference>
<dbReference type="PANTHER" id="PTHR43097">
    <property type="entry name" value="GLUTAMINE-TRNA LIGASE"/>
    <property type="match status" value="1"/>
</dbReference>
<dbReference type="GO" id="GO:0017101">
    <property type="term" value="C:aminoacyl-tRNA synthetase multienzyme complex"/>
    <property type="evidence" value="ECO:0007669"/>
    <property type="project" value="UniProtKB-ARBA"/>
</dbReference>
<comment type="subcellular location">
    <subcellularLocation>
        <location evidence="1">Cytoplasm</location>
    </subcellularLocation>
</comment>
<dbReference type="FunFam" id="3.40.50.620:FF:000037">
    <property type="entry name" value="Glutamine--tRNA ligase cytoplasmic"/>
    <property type="match status" value="1"/>
</dbReference>
<protein>
    <recommendedName>
        <fullName evidence="3">glutamate--tRNA ligase</fullName>
        <ecNumber evidence="3">6.1.1.17</ecNumber>
    </recommendedName>
    <alternativeName>
        <fullName evidence="11">Glutamyl-tRNA synthetase</fullName>
    </alternativeName>
</protein>
<dbReference type="InterPro" id="IPR004526">
    <property type="entry name" value="Glu-tRNA-synth_arc/euk"/>
</dbReference>
<dbReference type="InterPro" id="IPR014729">
    <property type="entry name" value="Rossmann-like_a/b/a_fold"/>
</dbReference>
<dbReference type="InterPro" id="IPR020056">
    <property type="entry name" value="Rbsml_bL25/Gln-tRNA_synth_N"/>
</dbReference>
<dbReference type="Pfam" id="PF20974">
    <property type="entry name" value="tRNA-synt_1c_C2"/>
    <property type="match status" value="1"/>
</dbReference>
<keyword evidence="4" id="KW-0963">Cytoplasm</keyword>
<keyword evidence="10 13" id="KW-0030">Aminoacyl-tRNA synthetase</keyword>
<dbReference type="SUPFAM" id="SSF50715">
    <property type="entry name" value="Ribosomal protein L25-like"/>
    <property type="match status" value="1"/>
</dbReference>
<dbReference type="Proteomes" id="UP001209570">
    <property type="component" value="Unassembled WGS sequence"/>
</dbReference>
<keyword evidence="5 13" id="KW-0436">Ligase</keyword>
<dbReference type="Gene3D" id="3.40.50.620">
    <property type="entry name" value="HUPs"/>
    <property type="match status" value="1"/>
</dbReference>
<dbReference type="PRINTS" id="PR00987">
    <property type="entry name" value="TRNASYNTHGLU"/>
</dbReference>
<evidence type="ECO:0000256" key="12">
    <source>
        <dbReference type="ARBA" id="ARBA00048351"/>
    </source>
</evidence>
<dbReference type="PROSITE" id="PS00178">
    <property type="entry name" value="AA_TRNA_LIGASE_I"/>
    <property type="match status" value="1"/>
</dbReference>
<comment type="similarity">
    <text evidence="2">Belongs to the class-I aminoacyl-tRNA synthetase family. Glutamate--tRNA ligase type 2 subfamily.</text>
</comment>
<dbReference type="InterPro" id="IPR036282">
    <property type="entry name" value="Glutathione-S-Trfase_C_sf"/>
</dbReference>
<evidence type="ECO:0000313" key="18">
    <source>
        <dbReference type="Proteomes" id="UP001209570"/>
    </source>
</evidence>
<evidence type="ECO:0000256" key="9">
    <source>
        <dbReference type="ARBA" id="ARBA00022917"/>
    </source>
</evidence>
<dbReference type="SMART" id="SM00991">
    <property type="entry name" value="WHEP-TRS"/>
    <property type="match status" value="1"/>
</dbReference>
<feature type="region of interest" description="Disordered" evidence="14">
    <location>
        <begin position="72"/>
        <end position="141"/>
    </location>
</feature>
<evidence type="ECO:0000256" key="14">
    <source>
        <dbReference type="SAM" id="MobiDB-lite"/>
    </source>
</evidence>
<feature type="domain" description="GST C-terminal" evidence="15">
    <location>
        <begin position="251"/>
        <end position="368"/>
    </location>
</feature>
<evidence type="ECO:0000256" key="2">
    <source>
        <dbReference type="ARBA" id="ARBA00008927"/>
    </source>
</evidence>
<organism evidence="17 18">
    <name type="scientific">Pythium insidiosum</name>
    <name type="common">Pythiosis disease agent</name>
    <dbReference type="NCBI Taxonomy" id="114742"/>
    <lineage>
        <taxon>Eukaryota</taxon>
        <taxon>Sar</taxon>
        <taxon>Stramenopiles</taxon>
        <taxon>Oomycota</taxon>
        <taxon>Peronosporomycetes</taxon>
        <taxon>Pythiales</taxon>
        <taxon>Pythiaceae</taxon>
        <taxon>Pythium</taxon>
    </lineage>
</organism>
<evidence type="ECO:0000256" key="1">
    <source>
        <dbReference type="ARBA" id="ARBA00004496"/>
    </source>
</evidence>
<evidence type="ECO:0000313" key="17">
    <source>
        <dbReference type="EMBL" id="KAJ0405850.1"/>
    </source>
</evidence>
<proteinExistence type="inferred from homology"/>